<dbReference type="PANTHER" id="PTHR11733:SF241">
    <property type="entry name" value="GH26575P-RELATED"/>
    <property type="match status" value="1"/>
</dbReference>
<evidence type="ECO:0000313" key="11">
    <source>
        <dbReference type="EMBL" id="JAT98077.1"/>
    </source>
</evidence>
<dbReference type="InterPro" id="IPR018497">
    <property type="entry name" value="Peptidase_M13_C"/>
</dbReference>
<dbReference type="GO" id="GO:0004222">
    <property type="term" value="F:metalloendopeptidase activity"/>
    <property type="evidence" value="ECO:0007669"/>
    <property type="project" value="InterPro"/>
</dbReference>
<dbReference type="InterPro" id="IPR008753">
    <property type="entry name" value="Peptidase_M13_N"/>
</dbReference>
<dbReference type="GO" id="GO:0005886">
    <property type="term" value="C:plasma membrane"/>
    <property type="evidence" value="ECO:0007669"/>
    <property type="project" value="TreeGrafter"/>
</dbReference>
<dbReference type="Gene3D" id="3.40.390.10">
    <property type="entry name" value="Collagenase (Catalytic Domain)"/>
    <property type="match status" value="1"/>
</dbReference>
<keyword evidence="7" id="KW-0482">Metalloprotease</keyword>
<dbReference type="GO" id="GO:0046872">
    <property type="term" value="F:metal ion binding"/>
    <property type="evidence" value="ECO:0007669"/>
    <property type="project" value="UniProtKB-KW"/>
</dbReference>
<dbReference type="EMBL" id="GFAC01001111">
    <property type="protein sequence ID" value="JAT98077.1"/>
    <property type="molecule type" value="mRNA"/>
</dbReference>
<feature type="region of interest" description="Disordered" evidence="8">
    <location>
        <begin position="354"/>
        <end position="373"/>
    </location>
</feature>
<dbReference type="Pfam" id="PF05649">
    <property type="entry name" value="Peptidase_M13_N"/>
    <property type="match status" value="1"/>
</dbReference>
<keyword evidence="3" id="KW-0645">Protease</keyword>
<dbReference type="SUPFAM" id="SSF55486">
    <property type="entry name" value="Metalloproteases ('zincins'), catalytic domain"/>
    <property type="match status" value="1"/>
</dbReference>
<keyword evidence="4" id="KW-0479">Metal-binding</keyword>
<dbReference type="GO" id="GO:0016485">
    <property type="term" value="P:protein processing"/>
    <property type="evidence" value="ECO:0007669"/>
    <property type="project" value="TreeGrafter"/>
</dbReference>
<dbReference type="Pfam" id="PF01431">
    <property type="entry name" value="Peptidase_M13"/>
    <property type="match status" value="1"/>
</dbReference>
<dbReference type="PROSITE" id="PS51885">
    <property type="entry name" value="NEPRILYSIN"/>
    <property type="match status" value="1"/>
</dbReference>
<proteinExistence type="evidence at transcript level"/>
<feature type="compositionally biased region" description="Basic and acidic residues" evidence="8">
    <location>
        <begin position="360"/>
        <end position="373"/>
    </location>
</feature>
<keyword evidence="5" id="KW-0378">Hydrolase</keyword>
<dbReference type="InterPro" id="IPR000718">
    <property type="entry name" value="Peptidase_M13"/>
</dbReference>
<name>A0A1E1XFL4_9ACAR</name>
<accession>A0A1E1XFL4</accession>
<evidence type="ECO:0000256" key="2">
    <source>
        <dbReference type="ARBA" id="ARBA00007357"/>
    </source>
</evidence>
<feature type="domain" description="Peptidase M13 C-terminal" evidence="9">
    <location>
        <begin position="279"/>
        <end position="473"/>
    </location>
</feature>
<evidence type="ECO:0000256" key="7">
    <source>
        <dbReference type="ARBA" id="ARBA00023049"/>
    </source>
</evidence>
<evidence type="ECO:0000259" key="10">
    <source>
        <dbReference type="Pfam" id="PF05649"/>
    </source>
</evidence>
<evidence type="ECO:0000256" key="1">
    <source>
        <dbReference type="ARBA" id="ARBA00001947"/>
    </source>
</evidence>
<evidence type="ECO:0000256" key="5">
    <source>
        <dbReference type="ARBA" id="ARBA00022801"/>
    </source>
</evidence>
<evidence type="ECO:0000259" key="9">
    <source>
        <dbReference type="Pfam" id="PF01431"/>
    </source>
</evidence>
<dbReference type="InterPro" id="IPR024079">
    <property type="entry name" value="MetalloPept_cat_dom_sf"/>
</dbReference>
<comment type="similarity">
    <text evidence="2">Belongs to the peptidase M13 family.</text>
</comment>
<evidence type="ECO:0000256" key="4">
    <source>
        <dbReference type="ARBA" id="ARBA00022723"/>
    </source>
</evidence>
<reference evidence="11" key="1">
    <citation type="journal article" date="2017" name="Front. Cell. Infect. Microbiol.">
        <title>The Distinct Transcriptional Response of the Midgut of Amblyomma sculptum and Amblyomma aureolatum Ticks to Rickettsia rickettsii Correlates to Their Differences in Susceptibility to Infection.</title>
        <authorList>
            <person name="Martins L.A."/>
            <person name="Galletti M.F.B.M."/>
            <person name="Ribeiro J.M."/>
            <person name="Fujita A."/>
            <person name="Costa F.B."/>
            <person name="Labruna M.B."/>
            <person name="Daffre S."/>
            <person name="Fogaca A.C."/>
        </authorList>
    </citation>
    <scope>NUCLEOTIDE SEQUENCE</scope>
</reference>
<protein>
    <submittedName>
        <fullName evidence="11">Putative peptidase family m13 includes neprilysin</fullName>
    </submittedName>
</protein>
<sequence>QEEEAVREVVNDILDVEKALLKMSHNPSPRNDYQVRSVKDWQNIFGHGFPFSNALKSDFLKAEVSLSEDTDVGIHNTDYFKKLALYLQEVDMSKLTNYIGWFLTLDIADVLTEQIRKKLNEFLRINLKPGIPVVLDKEKCLEKLIGYNGVMENGIASLYLSEYFGDASIKKATSVVKYLNTSFLDLIKRNKWMDKKTRNTMNQWLSDLEYQMGASQNLLDKTWVQQQYDLVKLPIKRSLPLCFFQLKDNNFRQNLRMSGLPYSRQDIWPASPLTTAGRYSPLYITVEMPAGVLQDPVFKYDELSAPIFGIMGTLTTETVTYGFLDEGQGRFQLTQKYSWTRRAKRTFKQKTNCLRRTKHEGRSSDDKTTAQERFDKSRDEITLAKKVSDHISLRTAHNAFAALMDEAAEKCKDFDKNAQLKAFFASFAKRFCGVGALREDEYRVNYVLKTFKKFWLAFDCKDHDKMRSEDICEILPEPKATAVSSP</sequence>
<evidence type="ECO:0000256" key="3">
    <source>
        <dbReference type="ARBA" id="ARBA00022670"/>
    </source>
</evidence>
<feature type="non-terminal residue" evidence="11">
    <location>
        <position position="1"/>
    </location>
</feature>
<organism evidence="11">
    <name type="scientific">Amblyomma aureolatum</name>
    <dbReference type="NCBI Taxonomy" id="187763"/>
    <lineage>
        <taxon>Eukaryota</taxon>
        <taxon>Metazoa</taxon>
        <taxon>Ecdysozoa</taxon>
        <taxon>Arthropoda</taxon>
        <taxon>Chelicerata</taxon>
        <taxon>Arachnida</taxon>
        <taxon>Acari</taxon>
        <taxon>Parasitiformes</taxon>
        <taxon>Ixodida</taxon>
        <taxon>Ixodoidea</taxon>
        <taxon>Ixodidae</taxon>
        <taxon>Amblyomminae</taxon>
        <taxon>Amblyomma</taxon>
    </lineage>
</organism>
<dbReference type="AlphaFoldDB" id="A0A1E1XFL4"/>
<evidence type="ECO:0000256" key="6">
    <source>
        <dbReference type="ARBA" id="ARBA00022833"/>
    </source>
</evidence>
<comment type="cofactor">
    <cofactor evidence="1">
        <name>Zn(2+)</name>
        <dbReference type="ChEBI" id="CHEBI:29105"/>
    </cofactor>
</comment>
<dbReference type="PANTHER" id="PTHR11733">
    <property type="entry name" value="ZINC METALLOPROTEASE FAMILY M13 NEPRILYSIN-RELATED"/>
    <property type="match status" value="1"/>
</dbReference>
<feature type="domain" description="Peptidase M13 N-terminal" evidence="10">
    <location>
        <begin position="4"/>
        <end position="213"/>
    </location>
</feature>
<keyword evidence="6" id="KW-0862">Zinc</keyword>
<evidence type="ECO:0000256" key="8">
    <source>
        <dbReference type="SAM" id="MobiDB-lite"/>
    </source>
</evidence>